<organism evidence="1 2">
    <name type="scientific">Carpediemonas membranifera</name>
    <dbReference type="NCBI Taxonomy" id="201153"/>
    <lineage>
        <taxon>Eukaryota</taxon>
        <taxon>Metamonada</taxon>
        <taxon>Carpediemonas-like organisms</taxon>
        <taxon>Carpediemonas</taxon>
    </lineage>
</organism>
<proteinExistence type="predicted"/>
<dbReference type="EMBL" id="JAHDYR010000025">
    <property type="protein sequence ID" value="KAG9393133.1"/>
    <property type="molecule type" value="Genomic_DNA"/>
</dbReference>
<keyword evidence="2" id="KW-1185">Reference proteome</keyword>
<dbReference type="Proteomes" id="UP000717585">
    <property type="component" value="Unassembled WGS sequence"/>
</dbReference>
<evidence type="ECO:0000313" key="2">
    <source>
        <dbReference type="Proteomes" id="UP000717585"/>
    </source>
</evidence>
<dbReference type="InterPro" id="IPR027417">
    <property type="entry name" value="P-loop_NTPase"/>
</dbReference>
<dbReference type="AlphaFoldDB" id="A0A8J6ASQ9"/>
<gene>
    <name evidence="1" type="ORF">J8273_3262</name>
</gene>
<protein>
    <submittedName>
        <fullName evidence="1">Signal recognition particle receptor beta subunit</fullName>
    </submittedName>
</protein>
<comment type="caution">
    <text evidence="1">The sequence shown here is derived from an EMBL/GenBank/DDBJ whole genome shotgun (WGS) entry which is preliminary data.</text>
</comment>
<accession>A0A8J6ASQ9</accession>
<dbReference type="SUPFAM" id="SSF52540">
    <property type="entry name" value="P-loop containing nucleoside triphosphate hydrolases"/>
    <property type="match status" value="1"/>
</dbReference>
<sequence>MVGCISFLFCGLFGRNKSSSVAILGLSGTGKTKLAYFLHSGSLLETCTSVNINRLSCHPDPRNSRTVDLIDVPSHMNASLDTLSKDISAVATIVVLLTPGLAASTAGTGMNDTVQLVARLLTMTTRKTRIFLGVNDDSDPGATVTALETAMTDHYRRRQQAGMKDSSGQAEEGVFLLPGQAFSFEKHASCPVTFGRVSIPRTAVREELDISTLMPQL</sequence>
<keyword evidence="1" id="KW-0675">Receptor</keyword>
<reference evidence="1" key="1">
    <citation type="submission" date="2021-05" db="EMBL/GenBank/DDBJ databases">
        <title>A free-living protist that lacks canonical eukaryotic 1 DNA replication and segregation systems.</title>
        <authorList>
            <person name="Salas-Leiva D.E."/>
            <person name="Tromer E.C."/>
            <person name="Curtis B.A."/>
            <person name="Jerlstrom-Hultqvist J."/>
            <person name="Kolisko M."/>
            <person name="Yi Z."/>
            <person name="Salas-Leiva J.S."/>
            <person name="Gallot-Lavallee L."/>
            <person name="Kops G.J.P.L."/>
            <person name="Archibald J.M."/>
            <person name="Simpson A.G.B."/>
            <person name="Roger A.J."/>
        </authorList>
    </citation>
    <scope>NUCLEOTIDE SEQUENCE</scope>
    <source>
        <strain evidence="1">BICM</strain>
    </source>
</reference>
<dbReference type="Gene3D" id="3.40.50.300">
    <property type="entry name" value="P-loop containing nucleotide triphosphate hydrolases"/>
    <property type="match status" value="1"/>
</dbReference>
<name>A0A8J6ASQ9_9EUKA</name>
<evidence type="ECO:0000313" key="1">
    <source>
        <dbReference type="EMBL" id="KAG9393133.1"/>
    </source>
</evidence>
<dbReference type="OrthoDB" id="41266at2759"/>